<dbReference type="SUPFAM" id="SSF55315">
    <property type="entry name" value="L30e-like"/>
    <property type="match status" value="1"/>
</dbReference>
<dbReference type="GO" id="GO:0032259">
    <property type="term" value="P:methylation"/>
    <property type="evidence" value="ECO:0007669"/>
    <property type="project" value="UniProtKB-KW"/>
</dbReference>
<dbReference type="CDD" id="cd18095">
    <property type="entry name" value="SpoU-like_rRNA-MTase"/>
    <property type="match status" value="1"/>
</dbReference>
<gene>
    <name evidence="6" type="ORF">RU93_GL001418</name>
</gene>
<proteinExistence type="inferred from homology"/>
<evidence type="ECO:0000256" key="2">
    <source>
        <dbReference type="ARBA" id="ARBA00022603"/>
    </source>
</evidence>
<keyword evidence="2 6" id="KW-0489">Methyltransferase</keyword>
<evidence type="ECO:0000259" key="5">
    <source>
        <dbReference type="SMART" id="SM00967"/>
    </source>
</evidence>
<reference evidence="6 7" key="1">
    <citation type="submission" date="2014-12" db="EMBL/GenBank/DDBJ databases">
        <title>Draft genome sequences of 29 type strains of Enterococci.</title>
        <authorList>
            <person name="Zhong Z."/>
            <person name="Sun Z."/>
            <person name="Liu W."/>
            <person name="Zhang W."/>
            <person name="Zhang H."/>
        </authorList>
    </citation>
    <scope>NUCLEOTIDE SEQUENCE [LARGE SCALE GENOMIC DNA]</scope>
    <source>
        <strain evidence="6 7">DSM 17690</strain>
    </source>
</reference>
<dbReference type="Gene3D" id="3.40.1280.10">
    <property type="match status" value="1"/>
</dbReference>
<keyword evidence="7" id="KW-1185">Reference proteome</keyword>
<keyword evidence="3 6" id="KW-0808">Transferase</keyword>
<keyword evidence="4" id="KW-0175">Coiled coil</keyword>
<dbReference type="PANTHER" id="PTHR43191:SF2">
    <property type="entry name" value="RRNA METHYLTRANSFERASE 3, MITOCHONDRIAL"/>
    <property type="match status" value="1"/>
</dbReference>
<dbReference type="InterPro" id="IPR029026">
    <property type="entry name" value="tRNA_m1G_MTases_N"/>
</dbReference>
<dbReference type="SMART" id="SM00967">
    <property type="entry name" value="SpoU_sub_bind"/>
    <property type="match status" value="1"/>
</dbReference>
<dbReference type="STRING" id="328396.RU93_GL001418"/>
<dbReference type="InterPro" id="IPR053888">
    <property type="entry name" value="MRM3-like_sub_bind"/>
</dbReference>
<evidence type="ECO:0000313" key="7">
    <source>
        <dbReference type="Proteomes" id="UP000182149"/>
    </source>
</evidence>
<evidence type="ECO:0000256" key="4">
    <source>
        <dbReference type="SAM" id="Coils"/>
    </source>
</evidence>
<feature type="domain" description="RNA 2-O ribose methyltransferase substrate binding" evidence="5">
    <location>
        <begin position="31"/>
        <end position="102"/>
    </location>
</feature>
<dbReference type="PANTHER" id="PTHR43191">
    <property type="entry name" value="RRNA METHYLTRANSFERASE 3"/>
    <property type="match status" value="1"/>
</dbReference>
<dbReference type="RefSeq" id="WP_071874165.1">
    <property type="nucleotide sequence ID" value="NZ_JBHSHF010000014.1"/>
</dbReference>
<dbReference type="InterPro" id="IPR013123">
    <property type="entry name" value="SpoU_subst-bd"/>
</dbReference>
<dbReference type="GO" id="GO:0008173">
    <property type="term" value="F:RNA methyltransferase activity"/>
    <property type="evidence" value="ECO:0007669"/>
    <property type="project" value="InterPro"/>
</dbReference>
<dbReference type="InterPro" id="IPR001537">
    <property type="entry name" value="SpoU_MeTrfase"/>
</dbReference>
<dbReference type="Pfam" id="PF22435">
    <property type="entry name" value="MRM3-like_sub_bind"/>
    <property type="match status" value="1"/>
</dbReference>
<dbReference type="AlphaFoldDB" id="A0A1L8QV90"/>
<sequence length="264" mass="29360">MKEIQSSKNQLIKEMKKFHQKKQRDKEQKYLLEGYHLVEEAVLHGAMIEQLFVDPKGLADYGEWLEKQALELTLVTEEVLKSLSELPTPQGIVALVHKEERIISDYRGKWLLLDHVQDPGNVGTLIRTADAAGFSGVILGEGSADIYSTKVLRSMQGSHFHLPVVSANLFEVIDQLKKEKVPVYGTELNPEAITYTSIPESASVAFILGNEGQGVQKELLTQTDQNVYIPLYGAAESLNVGVAGGILMYHFASLSNVNEHLRKC</sequence>
<dbReference type="EMBL" id="JXKD01000003">
    <property type="protein sequence ID" value="OJG11423.1"/>
    <property type="molecule type" value="Genomic_DNA"/>
</dbReference>
<evidence type="ECO:0000256" key="3">
    <source>
        <dbReference type="ARBA" id="ARBA00022679"/>
    </source>
</evidence>
<dbReference type="SUPFAM" id="SSF75217">
    <property type="entry name" value="alpha/beta knot"/>
    <property type="match status" value="1"/>
</dbReference>
<dbReference type="InterPro" id="IPR029064">
    <property type="entry name" value="Ribosomal_eL30-like_sf"/>
</dbReference>
<protein>
    <submittedName>
        <fullName evidence="6">RNA methyltransferase</fullName>
    </submittedName>
</protein>
<organism evidence="6 7">
    <name type="scientific">Enterococcus aquimarinus</name>
    <dbReference type="NCBI Taxonomy" id="328396"/>
    <lineage>
        <taxon>Bacteria</taxon>
        <taxon>Bacillati</taxon>
        <taxon>Bacillota</taxon>
        <taxon>Bacilli</taxon>
        <taxon>Lactobacillales</taxon>
        <taxon>Enterococcaceae</taxon>
        <taxon>Enterococcus</taxon>
    </lineage>
</organism>
<comment type="caution">
    <text evidence="6">The sequence shown here is derived from an EMBL/GenBank/DDBJ whole genome shotgun (WGS) entry which is preliminary data.</text>
</comment>
<dbReference type="Pfam" id="PF00588">
    <property type="entry name" value="SpoU_methylase"/>
    <property type="match status" value="1"/>
</dbReference>
<evidence type="ECO:0000256" key="1">
    <source>
        <dbReference type="ARBA" id="ARBA00007228"/>
    </source>
</evidence>
<dbReference type="Gene3D" id="3.30.1330.30">
    <property type="match status" value="1"/>
</dbReference>
<accession>A0A1L8QV90</accession>
<name>A0A1L8QV90_9ENTE</name>
<feature type="coiled-coil region" evidence="4">
    <location>
        <begin position="1"/>
        <end position="28"/>
    </location>
</feature>
<evidence type="ECO:0000313" key="6">
    <source>
        <dbReference type="EMBL" id="OJG11423.1"/>
    </source>
</evidence>
<dbReference type="GO" id="GO:0006396">
    <property type="term" value="P:RNA processing"/>
    <property type="evidence" value="ECO:0007669"/>
    <property type="project" value="InterPro"/>
</dbReference>
<dbReference type="Proteomes" id="UP000182149">
    <property type="component" value="Unassembled WGS sequence"/>
</dbReference>
<dbReference type="InterPro" id="IPR051259">
    <property type="entry name" value="rRNA_Methyltransferase"/>
</dbReference>
<dbReference type="OrthoDB" id="9785673at2"/>
<dbReference type="InterPro" id="IPR029028">
    <property type="entry name" value="Alpha/beta_knot_MTases"/>
</dbReference>
<comment type="similarity">
    <text evidence="1">Belongs to the class IV-like SAM-binding methyltransferase superfamily. RNA methyltransferase TrmH family.</text>
</comment>
<dbReference type="GO" id="GO:0005737">
    <property type="term" value="C:cytoplasm"/>
    <property type="evidence" value="ECO:0007669"/>
    <property type="project" value="UniProtKB-ARBA"/>
</dbReference>
<dbReference type="GO" id="GO:0003723">
    <property type="term" value="F:RNA binding"/>
    <property type="evidence" value="ECO:0007669"/>
    <property type="project" value="InterPro"/>
</dbReference>